<protein>
    <submittedName>
        <fullName evidence="3">Pilus assembly protein</fullName>
    </submittedName>
</protein>
<dbReference type="Proteomes" id="UP001172645">
    <property type="component" value="Unassembled WGS sequence"/>
</dbReference>
<keyword evidence="1" id="KW-1133">Transmembrane helix</keyword>
<reference evidence="3" key="1">
    <citation type="submission" date="2023-06" db="EMBL/GenBank/DDBJ databases">
        <title>Phylogenetic Diversity of Rhizobium strains.</title>
        <authorList>
            <person name="Moura F.T."/>
            <person name="Helene L.C.F."/>
            <person name="Hungria M."/>
        </authorList>
    </citation>
    <scope>NUCLEOTIDE SEQUENCE</scope>
    <source>
        <strain evidence="3">CCGE526</strain>
    </source>
</reference>
<sequence length="207" mass="22910">MTPDDDILGGKSPARRRAGGRLREFVRSRDGTAAIEFALLAIPYFLIIFAILETFVAFIAEQVVSNAVDTMARQIRTGQITAANTNEQQFRQAFCNEISVIIACSAAELTTPTNLYLDVESYQTFAAMPTTIPRASSSNPYSDISTTGFKYAPGGAQSYNMVRAYYRWQIITDLLRPYLTTIRPTDGSMPTTYLIVATAAFQNENFP</sequence>
<dbReference type="RefSeq" id="WP_285869222.1">
    <property type="nucleotide sequence ID" value="NZ_JARFYM010000010.1"/>
</dbReference>
<dbReference type="InterPro" id="IPR012495">
    <property type="entry name" value="TadE-like_dom"/>
</dbReference>
<evidence type="ECO:0000313" key="3">
    <source>
        <dbReference type="EMBL" id="MDL2400159.1"/>
    </source>
</evidence>
<dbReference type="Pfam" id="PF07811">
    <property type="entry name" value="TadE"/>
    <property type="match status" value="1"/>
</dbReference>
<name>A0ABT7JZ26_9HYPH</name>
<evidence type="ECO:0000259" key="2">
    <source>
        <dbReference type="Pfam" id="PF07811"/>
    </source>
</evidence>
<accession>A0ABT7JZ26</accession>
<keyword evidence="1" id="KW-0812">Transmembrane</keyword>
<evidence type="ECO:0000313" key="4">
    <source>
        <dbReference type="Proteomes" id="UP001172645"/>
    </source>
</evidence>
<gene>
    <name evidence="3" type="ORF">PY649_14725</name>
</gene>
<feature type="transmembrane region" description="Helical" evidence="1">
    <location>
        <begin position="37"/>
        <end position="60"/>
    </location>
</feature>
<evidence type="ECO:0000256" key="1">
    <source>
        <dbReference type="SAM" id="Phobius"/>
    </source>
</evidence>
<organism evidence="3 4">
    <name type="scientific">Rhizobium mayense</name>
    <dbReference type="NCBI Taxonomy" id="1312184"/>
    <lineage>
        <taxon>Bacteria</taxon>
        <taxon>Pseudomonadati</taxon>
        <taxon>Pseudomonadota</taxon>
        <taxon>Alphaproteobacteria</taxon>
        <taxon>Hyphomicrobiales</taxon>
        <taxon>Rhizobiaceae</taxon>
        <taxon>Rhizobium/Agrobacterium group</taxon>
        <taxon>Rhizobium</taxon>
    </lineage>
</organism>
<dbReference type="EMBL" id="JARFYM010000010">
    <property type="protein sequence ID" value="MDL2400159.1"/>
    <property type="molecule type" value="Genomic_DNA"/>
</dbReference>
<keyword evidence="1" id="KW-0472">Membrane</keyword>
<proteinExistence type="predicted"/>
<feature type="domain" description="TadE-like" evidence="2">
    <location>
        <begin position="31"/>
        <end position="73"/>
    </location>
</feature>
<comment type="caution">
    <text evidence="3">The sequence shown here is derived from an EMBL/GenBank/DDBJ whole genome shotgun (WGS) entry which is preliminary data.</text>
</comment>
<keyword evidence="4" id="KW-1185">Reference proteome</keyword>